<dbReference type="InterPro" id="IPR022919">
    <property type="entry name" value="Pept_M48_protease_HtpX"/>
</dbReference>
<evidence type="ECO:0000256" key="7">
    <source>
        <dbReference type="ARBA" id="ARBA00022801"/>
    </source>
</evidence>
<keyword evidence="6 12" id="KW-0479">Metal-binding</keyword>
<feature type="transmembrane region" description="Helical" evidence="12">
    <location>
        <begin position="201"/>
        <end position="220"/>
    </location>
</feature>
<dbReference type="Gene3D" id="3.30.2010.10">
    <property type="entry name" value="Metalloproteases ('zincins'), catalytic domain"/>
    <property type="match status" value="1"/>
</dbReference>
<dbReference type="EMBL" id="LCNV01000013">
    <property type="protein sequence ID" value="KKU64060.1"/>
    <property type="molecule type" value="Genomic_DNA"/>
</dbReference>
<keyword evidence="8 12" id="KW-0862">Zinc</keyword>
<dbReference type="GO" id="GO:0004222">
    <property type="term" value="F:metalloendopeptidase activity"/>
    <property type="evidence" value="ECO:0007669"/>
    <property type="project" value="UniProtKB-UniRule"/>
</dbReference>
<feature type="transmembrane region" description="Helical" evidence="12">
    <location>
        <begin position="163"/>
        <end position="181"/>
    </location>
</feature>
<evidence type="ECO:0000313" key="14">
    <source>
        <dbReference type="EMBL" id="KKU64060.1"/>
    </source>
</evidence>
<keyword evidence="3 12" id="KW-1003">Cell membrane</keyword>
<keyword evidence="9 12" id="KW-1133">Transmembrane helix</keyword>
<dbReference type="CDD" id="cd07340">
    <property type="entry name" value="M48B_Htpx_like"/>
    <property type="match status" value="1"/>
</dbReference>
<name>A0A0G1V262_9BACT</name>
<dbReference type="Proteomes" id="UP000034364">
    <property type="component" value="Unassembled WGS sequence"/>
</dbReference>
<keyword evidence="5 12" id="KW-0812">Transmembrane</keyword>
<comment type="caution">
    <text evidence="14">The sequence shown here is derived from an EMBL/GenBank/DDBJ whole genome shotgun (WGS) entry which is preliminary data.</text>
</comment>
<accession>A0A0G1V262</accession>
<keyword evidence="10 12" id="KW-0482">Metalloprotease</keyword>
<evidence type="ECO:0000313" key="15">
    <source>
        <dbReference type="Proteomes" id="UP000034364"/>
    </source>
</evidence>
<evidence type="ECO:0000256" key="5">
    <source>
        <dbReference type="ARBA" id="ARBA00022692"/>
    </source>
</evidence>
<feature type="binding site" evidence="12">
    <location>
        <position position="229"/>
    </location>
    <ligand>
        <name>Zn(2+)</name>
        <dbReference type="ChEBI" id="CHEBI:29105"/>
        <note>catalytic</note>
    </ligand>
</feature>
<dbReference type="InterPro" id="IPR050083">
    <property type="entry name" value="HtpX_protease"/>
</dbReference>
<reference evidence="14 15" key="1">
    <citation type="journal article" date="2015" name="Nature">
        <title>rRNA introns, odd ribosomes, and small enigmatic genomes across a large radiation of phyla.</title>
        <authorList>
            <person name="Brown C.T."/>
            <person name="Hug L.A."/>
            <person name="Thomas B.C."/>
            <person name="Sharon I."/>
            <person name="Castelle C.J."/>
            <person name="Singh A."/>
            <person name="Wilkins M.J."/>
            <person name="Williams K.H."/>
            <person name="Banfield J.F."/>
        </authorList>
    </citation>
    <scope>NUCLEOTIDE SEQUENCE [LARGE SCALE GENOMIC DNA]</scope>
</reference>
<keyword evidence="4 12" id="KW-0645">Protease</keyword>
<sequence>MQNVYESVSANKRKSLLVIIVFILFTLISSVFIARGLASYYGYESSGLELTGIAMLISGIMSFASYYFSDSIILGISGARPADKKRDFLLFTVTENLSLASGLPMPRLYVIEDTAMNAFATGRDPRHAVICATTGIISRLNRTELEGVIGHELSHVANYDIRLMSIVTVLVGLITLLADWLLRAGWYGGRSRREDRGNGGIFLVVGMIMAILSPFIAKLIQLAISRRREFLADASSVKLTRQPSGLISALAKLGADREPLEAANKATAHLYIVNPFHADIAGSALSGGRSVDWLAGLFNTHPPLAERIKVLERMS</sequence>
<dbReference type="GO" id="GO:0006508">
    <property type="term" value="P:proteolysis"/>
    <property type="evidence" value="ECO:0007669"/>
    <property type="project" value="UniProtKB-KW"/>
</dbReference>
<feature type="transmembrane region" description="Helical" evidence="12">
    <location>
        <begin position="50"/>
        <end position="68"/>
    </location>
</feature>
<evidence type="ECO:0000256" key="10">
    <source>
        <dbReference type="ARBA" id="ARBA00023049"/>
    </source>
</evidence>
<evidence type="ECO:0000256" key="12">
    <source>
        <dbReference type="HAMAP-Rule" id="MF_00188"/>
    </source>
</evidence>
<evidence type="ECO:0000256" key="3">
    <source>
        <dbReference type="ARBA" id="ARBA00022475"/>
    </source>
</evidence>
<dbReference type="AlphaFoldDB" id="A0A0G1V262"/>
<evidence type="ECO:0000256" key="6">
    <source>
        <dbReference type="ARBA" id="ARBA00022723"/>
    </source>
</evidence>
<dbReference type="PANTHER" id="PTHR43221">
    <property type="entry name" value="PROTEASE HTPX"/>
    <property type="match status" value="1"/>
</dbReference>
<comment type="similarity">
    <text evidence="2 12">Belongs to the peptidase M48B family.</text>
</comment>
<dbReference type="PANTHER" id="PTHR43221:SF1">
    <property type="entry name" value="PROTEASE HTPX"/>
    <property type="match status" value="1"/>
</dbReference>
<feature type="domain" description="Peptidase M48" evidence="13">
    <location>
        <begin position="93"/>
        <end position="314"/>
    </location>
</feature>
<feature type="transmembrane region" description="Helical" evidence="12">
    <location>
        <begin position="16"/>
        <end position="38"/>
    </location>
</feature>
<evidence type="ECO:0000256" key="1">
    <source>
        <dbReference type="ARBA" id="ARBA00004651"/>
    </source>
</evidence>
<evidence type="ECO:0000256" key="4">
    <source>
        <dbReference type="ARBA" id="ARBA00022670"/>
    </source>
</evidence>
<feature type="active site" evidence="12">
    <location>
        <position position="152"/>
    </location>
</feature>
<dbReference type="EC" id="3.4.24.-" evidence="12"/>
<dbReference type="InterPro" id="IPR001915">
    <property type="entry name" value="Peptidase_M48"/>
</dbReference>
<evidence type="ECO:0000256" key="11">
    <source>
        <dbReference type="ARBA" id="ARBA00023136"/>
    </source>
</evidence>
<organism evidence="14 15">
    <name type="scientific">Candidatus Amesbacteria bacterium GW2011_GWA1_47_16</name>
    <dbReference type="NCBI Taxonomy" id="1618353"/>
    <lineage>
        <taxon>Bacteria</taxon>
        <taxon>Candidatus Amesiibacteriota</taxon>
    </lineage>
</organism>
<feature type="binding site" evidence="12">
    <location>
        <position position="151"/>
    </location>
    <ligand>
        <name>Zn(2+)</name>
        <dbReference type="ChEBI" id="CHEBI:29105"/>
        <note>catalytic</note>
    </ligand>
</feature>
<dbReference type="GO" id="GO:0005886">
    <property type="term" value="C:plasma membrane"/>
    <property type="evidence" value="ECO:0007669"/>
    <property type="project" value="UniProtKB-SubCell"/>
</dbReference>
<evidence type="ECO:0000259" key="13">
    <source>
        <dbReference type="Pfam" id="PF01435"/>
    </source>
</evidence>
<evidence type="ECO:0000256" key="9">
    <source>
        <dbReference type="ARBA" id="ARBA00022989"/>
    </source>
</evidence>
<comment type="cofactor">
    <cofactor evidence="12">
        <name>Zn(2+)</name>
        <dbReference type="ChEBI" id="CHEBI:29105"/>
    </cofactor>
    <text evidence="12">Binds 1 zinc ion per subunit.</text>
</comment>
<dbReference type="HAMAP" id="MF_00188">
    <property type="entry name" value="Pept_M48_protease_HtpX"/>
    <property type="match status" value="1"/>
</dbReference>
<evidence type="ECO:0000256" key="2">
    <source>
        <dbReference type="ARBA" id="ARBA00009779"/>
    </source>
</evidence>
<keyword evidence="11 12" id="KW-0472">Membrane</keyword>
<dbReference type="Pfam" id="PF01435">
    <property type="entry name" value="Peptidase_M48"/>
    <property type="match status" value="1"/>
</dbReference>
<protein>
    <recommendedName>
        <fullName evidence="12">Protease HtpX homolog</fullName>
        <ecNumber evidence="12">3.4.24.-</ecNumber>
    </recommendedName>
</protein>
<feature type="binding site" evidence="12">
    <location>
        <position position="155"/>
    </location>
    <ligand>
        <name>Zn(2+)</name>
        <dbReference type="ChEBI" id="CHEBI:29105"/>
        <note>catalytic</note>
    </ligand>
</feature>
<dbReference type="GO" id="GO:0008270">
    <property type="term" value="F:zinc ion binding"/>
    <property type="evidence" value="ECO:0007669"/>
    <property type="project" value="UniProtKB-UniRule"/>
</dbReference>
<comment type="subcellular location">
    <subcellularLocation>
        <location evidence="1 12">Cell membrane</location>
        <topology evidence="1 12">Multi-pass membrane protein</topology>
    </subcellularLocation>
</comment>
<proteinExistence type="inferred from homology"/>
<keyword evidence="7 12" id="KW-0378">Hydrolase</keyword>
<evidence type="ECO:0000256" key="8">
    <source>
        <dbReference type="ARBA" id="ARBA00022833"/>
    </source>
</evidence>
<gene>
    <name evidence="12" type="primary">htpX</name>
    <name evidence="14" type="ORF">UX87_C0013G0012</name>
</gene>